<proteinExistence type="inferred from homology"/>
<reference evidence="12 13" key="1">
    <citation type="journal article" date="2019" name="PLoS Pathog.">
        <title>Genome sequence of the bovine parasite Schistosoma bovis Tanzania.</title>
        <authorList>
            <person name="Oey H."/>
            <person name="Zakrzewski M."/>
            <person name="Gobert G."/>
            <person name="Gravermann K."/>
            <person name="Stoye J."/>
            <person name="Jones M."/>
            <person name="Mcmanus D."/>
            <person name="Krause L."/>
        </authorList>
    </citation>
    <scope>NUCLEOTIDE SEQUENCE [LARGE SCALE GENOMIC DNA]</scope>
    <source>
        <strain evidence="12 13">TAN1997</strain>
    </source>
</reference>
<dbReference type="Pfam" id="PF07717">
    <property type="entry name" value="OB_NTP_bind"/>
    <property type="match status" value="1"/>
</dbReference>
<evidence type="ECO:0000256" key="5">
    <source>
        <dbReference type="ARBA" id="ARBA00022806"/>
    </source>
</evidence>
<dbReference type="GO" id="GO:0000462">
    <property type="term" value="P:maturation of SSU-rRNA from tricistronic rRNA transcript (SSU-rRNA, 5.8S rRNA, LSU-rRNA)"/>
    <property type="evidence" value="ECO:0007669"/>
    <property type="project" value="TreeGrafter"/>
</dbReference>
<dbReference type="PROSITE" id="PS51194">
    <property type="entry name" value="HELICASE_CTER"/>
    <property type="match status" value="1"/>
</dbReference>
<dbReference type="InterPro" id="IPR003593">
    <property type="entry name" value="AAA+_ATPase"/>
</dbReference>
<dbReference type="InterPro" id="IPR011545">
    <property type="entry name" value="DEAD/DEAH_box_helicase_dom"/>
</dbReference>
<dbReference type="Pfam" id="PF00271">
    <property type="entry name" value="Helicase_C"/>
    <property type="match status" value="1"/>
</dbReference>
<dbReference type="InterPro" id="IPR014001">
    <property type="entry name" value="Helicase_ATP-bd"/>
</dbReference>
<feature type="region of interest" description="Disordered" evidence="8">
    <location>
        <begin position="466"/>
        <end position="494"/>
    </location>
</feature>
<feature type="transmembrane region" description="Helical" evidence="9">
    <location>
        <begin position="786"/>
        <end position="804"/>
    </location>
</feature>
<dbReference type="SMART" id="SM00487">
    <property type="entry name" value="DEXDc"/>
    <property type="match status" value="1"/>
</dbReference>
<dbReference type="InterPro" id="IPR027417">
    <property type="entry name" value="P-loop_NTPase"/>
</dbReference>
<evidence type="ECO:0000259" key="10">
    <source>
        <dbReference type="PROSITE" id="PS51192"/>
    </source>
</evidence>
<dbReference type="SMART" id="SM00382">
    <property type="entry name" value="AAA"/>
    <property type="match status" value="1"/>
</dbReference>
<organism evidence="12 13">
    <name type="scientific">Schistosoma bovis</name>
    <name type="common">Blood fluke</name>
    <dbReference type="NCBI Taxonomy" id="6184"/>
    <lineage>
        <taxon>Eukaryota</taxon>
        <taxon>Metazoa</taxon>
        <taxon>Spiralia</taxon>
        <taxon>Lophotrochozoa</taxon>
        <taxon>Platyhelminthes</taxon>
        <taxon>Trematoda</taxon>
        <taxon>Digenea</taxon>
        <taxon>Strigeidida</taxon>
        <taxon>Schistosomatoidea</taxon>
        <taxon>Schistosomatidae</taxon>
        <taxon>Schistosoma</taxon>
    </lineage>
</organism>
<dbReference type="InterPro" id="IPR001650">
    <property type="entry name" value="Helicase_C-like"/>
</dbReference>
<evidence type="ECO:0000256" key="9">
    <source>
        <dbReference type="SAM" id="Phobius"/>
    </source>
</evidence>
<dbReference type="GO" id="GO:0005524">
    <property type="term" value="F:ATP binding"/>
    <property type="evidence" value="ECO:0007669"/>
    <property type="project" value="UniProtKB-KW"/>
</dbReference>
<evidence type="ECO:0000256" key="8">
    <source>
        <dbReference type="SAM" id="MobiDB-lite"/>
    </source>
</evidence>
<evidence type="ECO:0000256" key="7">
    <source>
        <dbReference type="ARBA" id="ARBA00047984"/>
    </source>
</evidence>
<feature type="region of interest" description="Disordered" evidence="8">
    <location>
        <begin position="1086"/>
        <end position="1129"/>
    </location>
</feature>
<feature type="compositionally biased region" description="Polar residues" evidence="8">
    <location>
        <begin position="1086"/>
        <end position="1106"/>
    </location>
</feature>
<dbReference type="GO" id="GO:0005730">
    <property type="term" value="C:nucleolus"/>
    <property type="evidence" value="ECO:0007669"/>
    <property type="project" value="TreeGrafter"/>
</dbReference>
<dbReference type="SMART" id="SM00490">
    <property type="entry name" value="HELICc"/>
    <property type="match status" value="1"/>
</dbReference>
<dbReference type="PROSITE" id="PS00690">
    <property type="entry name" value="DEAH_ATP_HELICASE"/>
    <property type="match status" value="1"/>
</dbReference>
<keyword evidence="5 12" id="KW-0347">Helicase</keyword>
<name>A0A430QNV0_SCHBO</name>
<feature type="domain" description="Helicase ATP-binding" evidence="10">
    <location>
        <begin position="214"/>
        <end position="392"/>
    </location>
</feature>
<dbReference type="CDD" id="cd18791">
    <property type="entry name" value="SF2_C_RHA"/>
    <property type="match status" value="1"/>
</dbReference>
<comment type="caution">
    <text evidence="12">The sequence shown here is derived from an EMBL/GenBank/DDBJ whole genome shotgun (WGS) entry which is preliminary data.</text>
</comment>
<comment type="catalytic activity">
    <reaction evidence="7">
        <text>ATP + H2O = ADP + phosphate + H(+)</text>
        <dbReference type="Rhea" id="RHEA:13065"/>
        <dbReference type="ChEBI" id="CHEBI:15377"/>
        <dbReference type="ChEBI" id="CHEBI:15378"/>
        <dbReference type="ChEBI" id="CHEBI:30616"/>
        <dbReference type="ChEBI" id="CHEBI:43474"/>
        <dbReference type="ChEBI" id="CHEBI:456216"/>
        <dbReference type="EC" id="3.6.4.13"/>
    </reaction>
</comment>
<evidence type="ECO:0000256" key="2">
    <source>
        <dbReference type="ARBA" id="ARBA00012552"/>
    </source>
</evidence>
<protein>
    <recommendedName>
        <fullName evidence="2">RNA helicase</fullName>
        <ecNumber evidence="2">3.6.4.13</ecNumber>
    </recommendedName>
</protein>
<dbReference type="FunFam" id="3.40.50.300:FF:000637">
    <property type="entry name" value="ATP-dependent RNA helicase DHX37/DHR1"/>
    <property type="match status" value="1"/>
</dbReference>
<dbReference type="Pfam" id="PF21010">
    <property type="entry name" value="HA2_C"/>
    <property type="match status" value="1"/>
</dbReference>
<dbReference type="PANTHER" id="PTHR18934">
    <property type="entry name" value="ATP-DEPENDENT RNA HELICASE"/>
    <property type="match status" value="1"/>
</dbReference>
<evidence type="ECO:0000313" key="13">
    <source>
        <dbReference type="Proteomes" id="UP000290809"/>
    </source>
</evidence>
<gene>
    <name evidence="12" type="ORF">DC041_0003878</name>
</gene>
<feature type="compositionally biased region" description="Low complexity" evidence="8">
    <location>
        <begin position="1114"/>
        <end position="1127"/>
    </location>
</feature>
<dbReference type="GO" id="GO:0016787">
    <property type="term" value="F:hydrolase activity"/>
    <property type="evidence" value="ECO:0007669"/>
    <property type="project" value="UniProtKB-KW"/>
</dbReference>
<dbReference type="Proteomes" id="UP000290809">
    <property type="component" value="Unassembled WGS sequence"/>
</dbReference>
<feature type="region of interest" description="Disordered" evidence="8">
    <location>
        <begin position="120"/>
        <end position="139"/>
    </location>
</feature>
<feature type="non-terminal residue" evidence="12">
    <location>
        <position position="1"/>
    </location>
</feature>
<dbReference type="STRING" id="6184.A0A430QNV0"/>
<feature type="domain" description="Helicase C-terminal" evidence="11">
    <location>
        <begin position="534"/>
        <end position="712"/>
    </location>
</feature>
<dbReference type="Pfam" id="PF00270">
    <property type="entry name" value="DEAD"/>
    <property type="match status" value="1"/>
</dbReference>
<dbReference type="PANTHER" id="PTHR18934:SF99">
    <property type="entry name" value="ATP-DEPENDENT RNA HELICASE DHX37-RELATED"/>
    <property type="match status" value="1"/>
</dbReference>
<evidence type="ECO:0000256" key="3">
    <source>
        <dbReference type="ARBA" id="ARBA00022741"/>
    </source>
</evidence>
<dbReference type="GO" id="GO:0003724">
    <property type="term" value="F:RNA helicase activity"/>
    <property type="evidence" value="ECO:0007669"/>
    <property type="project" value="UniProtKB-EC"/>
</dbReference>
<keyword evidence="3" id="KW-0547">Nucleotide-binding</keyword>
<evidence type="ECO:0000256" key="6">
    <source>
        <dbReference type="ARBA" id="ARBA00022840"/>
    </source>
</evidence>
<accession>A0A430QNV0</accession>
<dbReference type="InterPro" id="IPR007502">
    <property type="entry name" value="Helicase-assoc_dom"/>
</dbReference>
<dbReference type="EMBL" id="QMKO01001511">
    <property type="protein sequence ID" value="RTG89307.1"/>
    <property type="molecule type" value="Genomic_DNA"/>
</dbReference>
<keyword evidence="13" id="KW-1185">Reference proteome</keyword>
<feature type="transmembrane region" description="Helical" evidence="9">
    <location>
        <begin position="838"/>
        <end position="860"/>
    </location>
</feature>
<evidence type="ECO:0000256" key="4">
    <source>
        <dbReference type="ARBA" id="ARBA00022801"/>
    </source>
</evidence>
<dbReference type="SUPFAM" id="SSF52540">
    <property type="entry name" value="P-loop containing nucleoside triphosphate hydrolases"/>
    <property type="match status" value="1"/>
</dbReference>
<dbReference type="Gene3D" id="1.20.120.1080">
    <property type="match status" value="1"/>
</dbReference>
<sequence length="1270" mass="142591">FHVFRPQIDFEFNEAKYDSSNPLVLPGKNESRYKGKRQLDRNEIVQNQILSKKRRKELLRKVSQKEKKLSRSELWRELEEYKKPETTQHISVLPLFNKPKNSEKKLTNCNIRGKSWKQQCNDVSDTSKSTDEYSSDESVSTNEVSFTRVASEQDLIDDKVGERTQTIVEDKHENKPLEAGKVSKPARFVLVSRTPEVAAARLALPVLSDEATIMESISENDCVIICGATGCGKTTQIPQFLYEAGYATEGYIIGITEPRRVAAISMAHRVGEELNLTSGQVSYHIRYDKEVTKETLIKFMTDGILLQEIKQDFELSKYSVIIVDEAHERSIYSDVILGLISMVVRLRRQRFTDNIPTNGKVLSPLKLIIMSATLKVDDFAENRRLFPHNPPPVIHIESRQYPVACHFAKVTHPDYLKAAFRKVVSIHKTSPPGGILVFVTGQQEANTLCSWLTRAFPKMDDQKVNLTNEKSNKTHKHQKETKKLKESVNATAPSNSLDSTVLEEKDQFNSGIDLNNFDIIPVDEETEIGHTRINSKEVISTKEKQSNKVTYETVNDSDVEEIGEDDDILGQINEIRNESYPGPVYALPFYSLLSPERQQSVFQPPPENHRLIVVATNVAETSITIPNIRFVVDTGKVKTKVYEPATGTSSFEIIWISQASAEQRAGRAGRIGPGHCYRLYSSQIFSSMKQFSTPDILSRPIDEVVLMLKLYLGNTKLTLFPLPTPPLPQAIEAAERRLIALGALKEIVNASGGVSRTITDAGKWMTRVPVPARFARMLLFANQCQLMPYAVILVAALSVPNLFLSQVADTPVSEQEKTFQSNFVQQFVRKASITANEFIIFVFTIWISIYQLFSFIMIQIRFNVNSCKKPRLLIKEDLYLGDLAVLLGTICCLERYSAQLSGLTPAEPGIIESVGGKTYVSRDPEGALRQLVHRCGVRWNAYKEVKQLRKQLTDILNVIIPDLGLSIDLCLPKPSDFQMIQLRQLFLVGSPCQIAKKLNVSVTGLPGNERRRLRYAYEIPGKQGPVFIDSNSTLARENFPFVAYLELHTTSKPFLRSVCAIDPGWIPFLAPHSYAVSELVLTDNVDTSENKSGNQSTVNESNNSGNGDDEGTKSAANTSVTSNSVVSLPTPRYDSERDIIVTGAKSIIYIGLGVVPESSAPLLDNQYLDLPSTVLVPINSIAAAQSLGFKESLTWSVRWFTRYLLEGVIFSEFKKWFPLKIKKSISPQIVTVSWGIIRPEVRSIVSILVTDKIDSKRKLLQQWESDVHCK</sequence>
<dbReference type="EC" id="3.6.4.13" evidence="2"/>
<evidence type="ECO:0000313" key="12">
    <source>
        <dbReference type="EMBL" id="RTG89307.1"/>
    </source>
</evidence>
<keyword evidence="4" id="KW-0378">Hydrolase</keyword>
<dbReference type="GO" id="GO:0003723">
    <property type="term" value="F:RNA binding"/>
    <property type="evidence" value="ECO:0007669"/>
    <property type="project" value="TreeGrafter"/>
</dbReference>
<dbReference type="AlphaFoldDB" id="A0A430QNV0"/>
<dbReference type="InterPro" id="IPR002464">
    <property type="entry name" value="DNA/RNA_helicase_DEAH_CS"/>
</dbReference>
<dbReference type="SMART" id="SM00847">
    <property type="entry name" value="HA2"/>
    <property type="match status" value="1"/>
</dbReference>
<keyword evidence="6" id="KW-0067">ATP-binding</keyword>
<evidence type="ECO:0000256" key="1">
    <source>
        <dbReference type="ARBA" id="ARBA00008792"/>
    </source>
</evidence>
<dbReference type="Gene3D" id="3.40.50.300">
    <property type="entry name" value="P-loop containing nucleotide triphosphate hydrolases"/>
    <property type="match status" value="3"/>
</dbReference>
<comment type="similarity">
    <text evidence="1">Belongs to the DEAD box helicase family. DEAH subfamily.</text>
</comment>
<dbReference type="PROSITE" id="PS51192">
    <property type="entry name" value="HELICASE_ATP_BIND_1"/>
    <property type="match status" value="1"/>
</dbReference>
<keyword evidence="9" id="KW-0472">Membrane</keyword>
<evidence type="ECO:0000259" key="11">
    <source>
        <dbReference type="PROSITE" id="PS51194"/>
    </source>
</evidence>
<keyword evidence="9" id="KW-1133">Transmembrane helix</keyword>
<dbReference type="InterPro" id="IPR011709">
    <property type="entry name" value="DEAD-box_helicase_OB_fold"/>
</dbReference>
<keyword evidence="9" id="KW-0812">Transmembrane</keyword>